<keyword evidence="4" id="KW-0125">Carotenoid biosynthesis</keyword>
<evidence type="ECO:0000256" key="5">
    <source>
        <dbReference type="ARBA" id="ARBA00022989"/>
    </source>
</evidence>
<name>A0A172QRJ0_9CORY</name>
<dbReference type="KEGG" id="ccjz:ccrud_03150"/>
<keyword evidence="3 9" id="KW-0812">Transmembrane</keyword>
<dbReference type="Proteomes" id="UP000076929">
    <property type="component" value="Chromosome"/>
</dbReference>
<dbReference type="AlphaFoldDB" id="A0A172QRJ0"/>
<dbReference type="EMBL" id="CP015622">
    <property type="protein sequence ID" value="ANE03307.1"/>
    <property type="molecule type" value="Genomic_DNA"/>
</dbReference>
<feature type="region of interest" description="Disordered" evidence="8">
    <location>
        <begin position="107"/>
        <end position="132"/>
    </location>
</feature>
<feature type="compositionally biased region" description="Polar residues" evidence="8">
    <location>
        <begin position="120"/>
        <end position="132"/>
    </location>
</feature>
<accession>A0A172QRJ0</accession>
<dbReference type="OrthoDB" id="4774157at2"/>
<comment type="pathway">
    <text evidence="2">Carotenoid biosynthesis.</text>
</comment>
<evidence type="ECO:0000256" key="9">
    <source>
        <dbReference type="SAM" id="Phobius"/>
    </source>
</evidence>
<feature type="transmembrane region" description="Helical" evidence="9">
    <location>
        <begin position="80"/>
        <end position="101"/>
    </location>
</feature>
<comment type="subcellular location">
    <subcellularLocation>
        <location evidence="1">Membrane</location>
        <topology evidence="1">Multi-pass membrane protein</topology>
    </subcellularLocation>
</comment>
<dbReference type="GO" id="GO:0016117">
    <property type="term" value="P:carotenoid biosynthetic process"/>
    <property type="evidence" value="ECO:0007669"/>
    <property type="project" value="UniProtKB-KW"/>
</dbReference>
<evidence type="ECO:0000256" key="4">
    <source>
        <dbReference type="ARBA" id="ARBA00022746"/>
    </source>
</evidence>
<feature type="transmembrane region" description="Helical" evidence="9">
    <location>
        <begin position="6"/>
        <end position="23"/>
    </location>
</feature>
<evidence type="ECO:0000256" key="6">
    <source>
        <dbReference type="ARBA" id="ARBA00023136"/>
    </source>
</evidence>
<keyword evidence="5 9" id="KW-1133">Transmembrane helix</keyword>
<evidence type="ECO:0000313" key="11">
    <source>
        <dbReference type="Proteomes" id="UP000076929"/>
    </source>
</evidence>
<dbReference type="GO" id="GO:0016020">
    <property type="term" value="C:membrane"/>
    <property type="evidence" value="ECO:0007669"/>
    <property type="project" value="UniProtKB-SubCell"/>
</dbReference>
<sequence>MSFIYLGSVLVLIGCMAICDHRWKLAFFRHPVRAIVSLGAAYCGFLLWDIFGIITGTFYRGDSAFMSGINLAPHMPIEELFFLFFLCYITLNLTSAVALLLKVPLPKKPEKKSPRSSQSATPQSTITPEVEP</sequence>
<evidence type="ECO:0000313" key="10">
    <source>
        <dbReference type="EMBL" id="ANE03307.1"/>
    </source>
</evidence>
<dbReference type="GO" id="GO:0045436">
    <property type="term" value="F:lycopene beta cyclase activity"/>
    <property type="evidence" value="ECO:0007669"/>
    <property type="project" value="UniProtKB-ARBA"/>
</dbReference>
<protein>
    <submittedName>
        <fullName evidence="10">C50 carotenoid epsilon cyclase</fullName>
    </submittedName>
</protein>
<evidence type="ECO:0000256" key="1">
    <source>
        <dbReference type="ARBA" id="ARBA00004141"/>
    </source>
</evidence>
<evidence type="ECO:0000256" key="7">
    <source>
        <dbReference type="ARBA" id="ARBA00023235"/>
    </source>
</evidence>
<feature type="transmembrane region" description="Helical" evidence="9">
    <location>
        <begin position="35"/>
        <end position="60"/>
    </location>
</feature>
<dbReference type="RefSeq" id="WP_066564730.1">
    <property type="nucleotide sequence ID" value="NZ_CP015622.1"/>
</dbReference>
<organism evidence="10 11">
    <name type="scientific">Corynebacterium crudilactis</name>
    <dbReference type="NCBI Taxonomy" id="1652495"/>
    <lineage>
        <taxon>Bacteria</taxon>
        <taxon>Bacillati</taxon>
        <taxon>Actinomycetota</taxon>
        <taxon>Actinomycetes</taxon>
        <taxon>Mycobacteriales</taxon>
        <taxon>Corynebacteriaceae</taxon>
        <taxon>Corynebacterium</taxon>
    </lineage>
</organism>
<dbReference type="GO" id="GO:0016872">
    <property type="term" value="F:intramolecular lyase activity"/>
    <property type="evidence" value="ECO:0007669"/>
    <property type="project" value="InterPro"/>
</dbReference>
<gene>
    <name evidence="10" type="ORF">ccrud_03150</name>
</gene>
<keyword evidence="6 9" id="KW-0472">Membrane</keyword>
<dbReference type="STRING" id="1652495.ccrud_03150"/>
<evidence type="ECO:0000256" key="3">
    <source>
        <dbReference type="ARBA" id="ARBA00022692"/>
    </source>
</evidence>
<dbReference type="NCBIfam" id="TIGR03462">
    <property type="entry name" value="CarR_dom_SF"/>
    <property type="match status" value="1"/>
</dbReference>
<dbReference type="InterPro" id="IPR017825">
    <property type="entry name" value="Lycopene_cyclase_dom"/>
</dbReference>
<evidence type="ECO:0000256" key="2">
    <source>
        <dbReference type="ARBA" id="ARBA00004829"/>
    </source>
</evidence>
<proteinExistence type="predicted"/>
<keyword evidence="7" id="KW-0413">Isomerase</keyword>
<evidence type="ECO:0000256" key="8">
    <source>
        <dbReference type="SAM" id="MobiDB-lite"/>
    </source>
</evidence>
<reference evidence="10 11" key="1">
    <citation type="submission" date="2016-05" db="EMBL/GenBank/DDBJ databases">
        <title>Complete genome sequence of Corynebacterium crudilactis, a new Corynebacterium species isolated from raw cow's milk.</title>
        <authorList>
            <person name="Christian R."/>
            <person name="Zimmermann J."/>
            <person name="Lipski A."/>
            <person name="Kalinowski J."/>
        </authorList>
    </citation>
    <scope>NUCLEOTIDE SEQUENCE [LARGE SCALE GENOMIC DNA]</scope>
    <source>
        <strain evidence="10 11">JZ16</strain>
    </source>
</reference>
<keyword evidence="11" id="KW-1185">Reference proteome</keyword>